<evidence type="ECO:0000256" key="12">
    <source>
        <dbReference type="ARBA" id="ARBA00034430"/>
    </source>
</evidence>
<keyword evidence="4" id="KW-0633">Potassium transport</keyword>
<evidence type="ECO:0000256" key="13">
    <source>
        <dbReference type="SAM" id="Phobius"/>
    </source>
</evidence>
<evidence type="ECO:0000256" key="2">
    <source>
        <dbReference type="ARBA" id="ARBA00006920"/>
    </source>
</evidence>
<evidence type="ECO:0000256" key="5">
    <source>
        <dbReference type="ARBA" id="ARBA00022692"/>
    </source>
</evidence>
<evidence type="ECO:0000256" key="1">
    <source>
        <dbReference type="ARBA" id="ARBA00004141"/>
    </source>
</evidence>
<evidence type="ECO:0000256" key="10">
    <source>
        <dbReference type="ARBA" id="ARBA00023136"/>
    </source>
</evidence>
<dbReference type="PANTHER" id="PTHR31462:SF5">
    <property type="entry name" value="ENDOSOMAL_LYSOSOMAL PROTON CHANNEL TMEM175"/>
    <property type="match status" value="1"/>
</dbReference>
<sequence>MSEGRPDEESRNYAAERPKAFVDAVVAIAMTLLILPLMESVGEASSSGEDTLEWLGGHRDQLLSFGLSFVIIAMFWMSHHRLFAHVHLVSNRLLWLLAAWMLSIVWLPVATSISGQMSGEDSLARVLYIGSMIVTALLSLVIRLYLRRNPELHTTPLSTLRDGTAVDLAMATLFGLSLLIAVLSPAIGYYSMVIMFAMGPLEALYAKLIGRAFSGSGS</sequence>
<keyword evidence="5 13" id="KW-0812">Transmembrane</keyword>
<evidence type="ECO:0000256" key="3">
    <source>
        <dbReference type="ARBA" id="ARBA00022448"/>
    </source>
</evidence>
<comment type="subcellular location">
    <subcellularLocation>
        <location evidence="1">Membrane</location>
        <topology evidence="1">Multi-pass membrane protein</topology>
    </subcellularLocation>
</comment>
<comment type="caution">
    <text evidence="14">The sequence shown here is derived from an EMBL/GenBank/DDBJ whole genome shotgun (WGS) entry which is preliminary data.</text>
</comment>
<proteinExistence type="inferred from homology"/>
<keyword evidence="6" id="KW-0631">Potassium channel</keyword>
<feature type="transmembrane region" description="Helical" evidence="13">
    <location>
        <begin position="94"/>
        <end position="114"/>
    </location>
</feature>
<evidence type="ECO:0000256" key="6">
    <source>
        <dbReference type="ARBA" id="ARBA00022826"/>
    </source>
</evidence>
<keyword evidence="8 13" id="KW-1133">Transmembrane helix</keyword>
<dbReference type="Proteomes" id="UP001500851">
    <property type="component" value="Unassembled WGS sequence"/>
</dbReference>
<dbReference type="RefSeq" id="WP_344030020.1">
    <property type="nucleotide sequence ID" value="NZ_BAAAOB010000001.1"/>
</dbReference>
<evidence type="ECO:0000313" key="15">
    <source>
        <dbReference type="Proteomes" id="UP001500851"/>
    </source>
</evidence>
<keyword evidence="10 13" id="KW-0472">Membrane</keyword>
<reference evidence="15" key="1">
    <citation type="journal article" date="2019" name="Int. J. Syst. Evol. Microbiol.">
        <title>The Global Catalogue of Microorganisms (GCM) 10K type strain sequencing project: providing services to taxonomists for standard genome sequencing and annotation.</title>
        <authorList>
            <consortium name="The Broad Institute Genomics Platform"/>
            <consortium name="The Broad Institute Genome Sequencing Center for Infectious Disease"/>
            <person name="Wu L."/>
            <person name="Ma J."/>
        </authorList>
    </citation>
    <scope>NUCLEOTIDE SEQUENCE [LARGE SCALE GENOMIC DNA]</scope>
    <source>
        <strain evidence="15">JCM 14736</strain>
    </source>
</reference>
<keyword evidence="9" id="KW-0406">Ion transport</keyword>
<evidence type="ECO:0000256" key="7">
    <source>
        <dbReference type="ARBA" id="ARBA00022958"/>
    </source>
</evidence>
<dbReference type="EMBL" id="BAAAOB010000001">
    <property type="protein sequence ID" value="GAA1782855.1"/>
    <property type="molecule type" value="Genomic_DNA"/>
</dbReference>
<evidence type="ECO:0000256" key="4">
    <source>
        <dbReference type="ARBA" id="ARBA00022538"/>
    </source>
</evidence>
<evidence type="ECO:0000256" key="9">
    <source>
        <dbReference type="ARBA" id="ARBA00023065"/>
    </source>
</evidence>
<feature type="transmembrane region" description="Helical" evidence="13">
    <location>
        <begin position="62"/>
        <end position="82"/>
    </location>
</feature>
<keyword evidence="11" id="KW-0407">Ion channel</keyword>
<dbReference type="InterPro" id="IPR010617">
    <property type="entry name" value="TMEM175-like"/>
</dbReference>
<evidence type="ECO:0000256" key="11">
    <source>
        <dbReference type="ARBA" id="ARBA00023303"/>
    </source>
</evidence>
<keyword evidence="15" id="KW-1185">Reference proteome</keyword>
<dbReference type="Pfam" id="PF06736">
    <property type="entry name" value="TMEM175"/>
    <property type="match status" value="1"/>
</dbReference>
<keyword evidence="3" id="KW-0813">Transport</keyword>
<evidence type="ECO:0000313" key="14">
    <source>
        <dbReference type="EMBL" id="GAA1782855.1"/>
    </source>
</evidence>
<evidence type="ECO:0000256" key="8">
    <source>
        <dbReference type="ARBA" id="ARBA00022989"/>
    </source>
</evidence>
<feature type="transmembrane region" description="Helical" evidence="13">
    <location>
        <begin position="126"/>
        <end position="146"/>
    </location>
</feature>
<keyword evidence="7" id="KW-0630">Potassium</keyword>
<dbReference type="PANTHER" id="PTHR31462">
    <property type="entry name" value="ENDOSOMAL/LYSOSOMAL POTASSIUM CHANNEL TMEM175"/>
    <property type="match status" value="1"/>
</dbReference>
<comment type="catalytic activity">
    <reaction evidence="12">
        <text>K(+)(in) = K(+)(out)</text>
        <dbReference type="Rhea" id="RHEA:29463"/>
        <dbReference type="ChEBI" id="CHEBI:29103"/>
    </reaction>
</comment>
<protein>
    <submittedName>
        <fullName evidence="14">TMEM175 family protein</fullName>
    </submittedName>
</protein>
<name>A0ABP4XHB2_9MICO</name>
<organism evidence="14 15">
    <name type="scientific">Leucobacter iarius</name>
    <dbReference type="NCBI Taxonomy" id="333963"/>
    <lineage>
        <taxon>Bacteria</taxon>
        <taxon>Bacillati</taxon>
        <taxon>Actinomycetota</taxon>
        <taxon>Actinomycetes</taxon>
        <taxon>Micrococcales</taxon>
        <taxon>Microbacteriaceae</taxon>
        <taxon>Leucobacter</taxon>
    </lineage>
</organism>
<accession>A0ABP4XHB2</accession>
<feature type="transmembrane region" description="Helical" evidence="13">
    <location>
        <begin position="20"/>
        <end position="38"/>
    </location>
</feature>
<gene>
    <name evidence="14" type="ORF">GCM10009768_09690</name>
</gene>
<comment type="similarity">
    <text evidence="2">Belongs to the TMEM175 family.</text>
</comment>